<evidence type="ECO:0000313" key="11">
    <source>
        <dbReference type="Proteomes" id="UP000018840"/>
    </source>
</evidence>
<sequence length="446" mass="47690">MRGRTISRSAYVSIGLMLFALFFGAGNLIFPASLGQNAGLNFPEAILGFLFTGVGLPLLGVMAIGYSGSRDLQDLSSRVHPVFGLLFTILLYLTIGPFFAIPRTGTVSYEIGIKPFLGAGTGNLELSIFLAVFFGLSWWFSISPAKLVSRIGKVLTPLLLLFLGILIVKSLLSPIGPMQAPTATYATSGLAFAQGFLDGYNTMDALASLVFGIIIVKSVKQYGAEFERDIAAATFKSGLIAAICLGVVYVFIGNIGATSVTGIGMQETGAPVLSLSTQFYFGDPGAFILAIIVILACLTTSIGLITSCSTYFNELVPALSYRVWVSVFSVFSAVIGMFGLSTIISAAIPVLMFLYPLTMVMMALTFLAPLFDNRQAGYFITQLFTLVPALYDGLRTAGFEMPALTNWMATNLPLFDYGLGWVSFAVVGFILALCYVKFVKKTPATV</sequence>
<accession>W1TYU3</accession>
<evidence type="ECO:0000256" key="3">
    <source>
        <dbReference type="ARBA" id="ARBA00022448"/>
    </source>
</evidence>
<dbReference type="NCBIfam" id="TIGR00796">
    <property type="entry name" value="livcs"/>
    <property type="match status" value="1"/>
</dbReference>
<feature type="transmembrane region" description="Helical" evidence="9">
    <location>
        <begin position="79"/>
        <end position="101"/>
    </location>
</feature>
<dbReference type="PATRIC" id="fig|1403945.3.peg.554"/>
<keyword evidence="6 9" id="KW-0029">Amino-acid transport</keyword>
<dbReference type="Pfam" id="PF05525">
    <property type="entry name" value="Branch_AA_trans"/>
    <property type="match status" value="1"/>
</dbReference>
<feature type="transmembrane region" description="Helical" evidence="9">
    <location>
        <begin position="376"/>
        <end position="394"/>
    </location>
</feature>
<dbReference type="GO" id="GO:0015188">
    <property type="term" value="F:L-isoleucine transmembrane transporter activity"/>
    <property type="evidence" value="ECO:0007669"/>
    <property type="project" value="TreeGrafter"/>
</dbReference>
<dbReference type="GO" id="GO:0015820">
    <property type="term" value="P:L-leucine transport"/>
    <property type="evidence" value="ECO:0007669"/>
    <property type="project" value="TreeGrafter"/>
</dbReference>
<evidence type="ECO:0000256" key="4">
    <source>
        <dbReference type="ARBA" id="ARBA00022475"/>
    </source>
</evidence>
<dbReference type="RefSeq" id="WP_024048373.1">
    <property type="nucleotide sequence ID" value="NZ_AZMC01000279.1"/>
</dbReference>
<feature type="transmembrane region" description="Helical" evidence="9">
    <location>
        <begin position="200"/>
        <end position="219"/>
    </location>
</feature>
<keyword evidence="7 9" id="KW-1133">Transmembrane helix</keyword>
<dbReference type="GO" id="GO:0005886">
    <property type="term" value="C:plasma membrane"/>
    <property type="evidence" value="ECO:0007669"/>
    <property type="project" value="UniProtKB-SubCell"/>
</dbReference>
<dbReference type="PANTHER" id="PTHR30588">
    <property type="entry name" value="BRANCHED-CHAIN AMINO ACID TRANSPORT SYSTEM 2 CARRIER PROTEIN"/>
    <property type="match status" value="1"/>
</dbReference>
<evidence type="ECO:0000256" key="6">
    <source>
        <dbReference type="ARBA" id="ARBA00022970"/>
    </source>
</evidence>
<feature type="transmembrane region" description="Helical" evidence="9">
    <location>
        <begin position="239"/>
        <end position="265"/>
    </location>
</feature>
<evidence type="ECO:0000256" key="1">
    <source>
        <dbReference type="ARBA" id="ARBA00004651"/>
    </source>
</evidence>
<evidence type="ECO:0000256" key="8">
    <source>
        <dbReference type="ARBA" id="ARBA00023136"/>
    </source>
</evidence>
<evidence type="ECO:0000256" key="7">
    <source>
        <dbReference type="ARBA" id="ARBA00022989"/>
    </source>
</evidence>
<dbReference type="AlphaFoldDB" id="W1TYU3"/>
<dbReference type="GO" id="GO:0005304">
    <property type="term" value="F:L-valine transmembrane transporter activity"/>
    <property type="evidence" value="ECO:0007669"/>
    <property type="project" value="TreeGrafter"/>
</dbReference>
<keyword evidence="5 9" id="KW-0812">Transmembrane</keyword>
<dbReference type="Proteomes" id="UP000018840">
    <property type="component" value="Unassembled WGS sequence"/>
</dbReference>
<evidence type="ECO:0000313" key="10">
    <source>
        <dbReference type="EMBL" id="ETI86757.1"/>
    </source>
</evidence>
<gene>
    <name evidence="10" type="ORF">Q612_NSC00279G0019</name>
</gene>
<reference evidence="10 11" key="1">
    <citation type="submission" date="2013-12" db="EMBL/GenBank/DDBJ databases">
        <title>A Varibaculum cambriense genome reconstructed from a premature infant gut community with otherwise low bacterial novelty that shifts toward anaerobic metabolism during the third week of life.</title>
        <authorList>
            <person name="Brown C.T."/>
            <person name="Sharon I."/>
            <person name="Thomas B.C."/>
            <person name="Castelle C.J."/>
            <person name="Morowitz M.J."/>
            <person name="Banfield J.F."/>
        </authorList>
    </citation>
    <scope>NUCLEOTIDE SEQUENCE [LARGE SCALE GENOMIC DNA]</scope>
    <source>
        <strain evidence="11">DORA_17_25</strain>
    </source>
</reference>
<feature type="transmembrane region" description="Helical" evidence="9">
    <location>
        <begin position="414"/>
        <end position="436"/>
    </location>
</feature>
<evidence type="ECO:0000256" key="5">
    <source>
        <dbReference type="ARBA" id="ARBA00022692"/>
    </source>
</evidence>
<feature type="transmembrane region" description="Helical" evidence="9">
    <location>
        <begin position="154"/>
        <end position="172"/>
    </location>
</feature>
<dbReference type="InterPro" id="IPR004685">
    <property type="entry name" value="Brnchd-chn_aa_trnsp_Livcs"/>
</dbReference>
<feature type="transmembrane region" description="Helical" evidence="9">
    <location>
        <begin position="46"/>
        <end position="67"/>
    </location>
</feature>
<feature type="transmembrane region" description="Helical" evidence="9">
    <location>
        <begin position="353"/>
        <end position="371"/>
    </location>
</feature>
<dbReference type="PANTHER" id="PTHR30588:SF0">
    <property type="entry name" value="BRANCHED-CHAIN AMINO ACID PERMEASE BRNQ"/>
    <property type="match status" value="1"/>
</dbReference>
<dbReference type="EMBL" id="AZMC01000279">
    <property type="protein sequence ID" value="ETI86757.1"/>
    <property type="molecule type" value="Genomic_DNA"/>
</dbReference>
<protein>
    <recommendedName>
        <fullName evidence="9">Branched-chain amino acid transport system carrier protein</fullName>
    </recommendedName>
</protein>
<keyword evidence="3 9" id="KW-0813">Transport</keyword>
<dbReference type="GO" id="GO:0015818">
    <property type="term" value="P:isoleucine transport"/>
    <property type="evidence" value="ECO:0007669"/>
    <property type="project" value="TreeGrafter"/>
</dbReference>
<keyword evidence="4" id="KW-1003">Cell membrane</keyword>
<organism evidence="10 11">
    <name type="scientific">Negativicoccus succinicivorans DORA_17_25</name>
    <dbReference type="NCBI Taxonomy" id="1403945"/>
    <lineage>
        <taxon>Bacteria</taxon>
        <taxon>Bacillati</taxon>
        <taxon>Bacillota</taxon>
        <taxon>Negativicutes</taxon>
        <taxon>Veillonellales</taxon>
        <taxon>Veillonellaceae</taxon>
        <taxon>Negativicoccus</taxon>
    </lineage>
</organism>
<feature type="transmembrane region" description="Helical" evidence="9">
    <location>
        <begin position="285"/>
        <end position="312"/>
    </location>
</feature>
<dbReference type="GO" id="GO:0015190">
    <property type="term" value="F:L-leucine transmembrane transporter activity"/>
    <property type="evidence" value="ECO:0007669"/>
    <property type="project" value="TreeGrafter"/>
</dbReference>
<comment type="subcellular location">
    <subcellularLocation>
        <location evidence="1 9">Cell membrane</location>
        <topology evidence="1 9">Multi-pass membrane protein</topology>
    </subcellularLocation>
</comment>
<comment type="function">
    <text evidence="9">Component of the transport system for branched-chain amino acids.</text>
</comment>
<feature type="transmembrane region" description="Helical" evidence="9">
    <location>
        <begin position="12"/>
        <end position="34"/>
    </location>
</feature>
<feature type="transmembrane region" description="Helical" evidence="9">
    <location>
        <begin position="121"/>
        <end position="142"/>
    </location>
</feature>
<comment type="caution">
    <text evidence="10">The sequence shown here is derived from an EMBL/GenBank/DDBJ whole genome shotgun (WGS) entry which is preliminary data.</text>
</comment>
<proteinExistence type="inferred from homology"/>
<comment type="similarity">
    <text evidence="2 9">Belongs to the branched chain amino acid transporter family.</text>
</comment>
<name>W1TYU3_9FIRM</name>
<keyword evidence="8 9" id="KW-0472">Membrane</keyword>
<evidence type="ECO:0000256" key="2">
    <source>
        <dbReference type="ARBA" id="ARBA00008540"/>
    </source>
</evidence>
<evidence type="ECO:0000256" key="9">
    <source>
        <dbReference type="RuleBase" id="RU362122"/>
    </source>
</evidence>
<feature type="transmembrane region" description="Helical" evidence="9">
    <location>
        <begin position="324"/>
        <end position="347"/>
    </location>
</feature>